<keyword evidence="2" id="KW-1003">Cell membrane</keyword>
<evidence type="ECO:0000313" key="15">
    <source>
        <dbReference type="EMBL" id="WOS74741.1"/>
    </source>
</evidence>
<evidence type="ECO:0000256" key="12">
    <source>
        <dbReference type="SAM" id="Coils"/>
    </source>
</evidence>
<dbReference type="CDD" id="cd11386">
    <property type="entry name" value="MCP_signal"/>
    <property type="match status" value="1"/>
</dbReference>
<dbReference type="FunFam" id="3.30.450.20:FF:000046">
    <property type="entry name" value="Aerotaxis sensor receptor"/>
    <property type="match status" value="1"/>
</dbReference>
<evidence type="ECO:0000256" key="6">
    <source>
        <dbReference type="ARBA" id="ARBA00022692"/>
    </source>
</evidence>
<reference evidence="15" key="1">
    <citation type="submission" date="2023-06" db="EMBL/GenBank/DDBJ databases">
        <authorList>
            <consortium name="Clinical and Environmental Microbiology Branch: Whole genome sequencing antimicrobial resistance pathogens in the healthcare setting"/>
        </authorList>
    </citation>
    <scope>NUCLEOTIDE SEQUENCE</scope>
    <source>
        <strain evidence="15">2021CK-01020</strain>
        <plasmid evidence="15">unnamed1</plasmid>
    </source>
</reference>
<keyword evidence="8" id="KW-0472">Membrane</keyword>
<evidence type="ECO:0000259" key="14">
    <source>
        <dbReference type="PROSITE" id="PS50112"/>
    </source>
</evidence>
<evidence type="ECO:0000313" key="16">
    <source>
        <dbReference type="Proteomes" id="UP001297540"/>
    </source>
</evidence>
<dbReference type="PRINTS" id="PR00260">
    <property type="entry name" value="CHEMTRNSDUCR"/>
</dbReference>
<keyword evidence="7" id="KW-1133">Transmembrane helix</keyword>
<dbReference type="InterPro" id="IPR004090">
    <property type="entry name" value="Chemotax_Me-accpt_rcpt"/>
</dbReference>
<dbReference type="Pfam" id="PF08447">
    <property type="entry name" value="PAS_3"/>
    <property type="match status" value="1"/>
</dbReference>
<dbReference type="InterPro" id="IPR000014">
    <property type="entry name" value="PAS"/>
</dbReference>
<dbReference type="Gene3D" id="3.30.450.20">
    <property type="entry name" value="PAS domain"/>
    <property type="match status" value="1"/>
</dbReference>
<keyword evidence="5" id="KW-0997">Cell inner membrane</keyword>
<dbReference type="InterPro" id="IPR035965">
    <property type="entry name" value="PAS-like_dom_sf"/>
</dbReference>
<protein>
    <submittedName>
        <fullName evidence="15">PAS domain-containing methyl-accepting chemotaxis protein</fullName>
    </submittedName>
</protein>
<reference evidence="15" key="2">
    <citation type="submission" date="2023-10" db="EMBL/GenBank/DDBJ databases">
        <title>Pathogen: clinical or host-associated sample.</title>
        <authorList>
            <person name="Hergert J."/>
            <person name="Casey R."/>
            <person name="Wagner J."/>
            <person name="Young E.L."/>
            <person name="Oakeson K.F."/>
        </authorList>
    </citation>
    <scope>NUCLEOTIDE SEQUENCE</scope>
    <source>
        <strain evidence="15">2021CK-01020</strain>
        <plasmid evidence="15">unnamed1</plasmid>
    </source>
</reference>
<dbReference type="Pfam" id="PF00015">
    <property type="entry name" value="MCPsignal"/>
    <property type="match status" value="1"/>
</dbReference>
<dbReference type="PROSITE" id="PS50111">
    <property type="entry name" value="CHEMOTAXIS_TRANSDUC_2"/>
    <property type="match status" value="1"/>
</dbReference>
<dbReference type="GO" id="GO:0004888">
    <property type="term" value="F:transmembrane signaling receptor activity"/>
    <property type="evidence" value="ECO:0007669"/>
    <property type="project" value="InterPro"/>
</dbReference>
<proteinExistence type="inferred from homology"/>
<dbReference type="GO" id="GO:0005886">
    <property type="term" value="C:plasma membrane"/>
    <property type="evidence" value="ECO:0007669"/>
    <property type="project" value="UniProtKB-SubCell"/>
</dbReference>
<accession>A0AAQ3LF77</accession>
<evidence type="ECO:0000256" key="5">
    <source>
        <dbReference type="ARBA" id="ARBA00022519"/>
    </source>
</evidence>
<dbReference type="GO" id="GO:0052131">
    <property type="term" value="P:positive aerotaxis"/>
    <property type="evidence" value="ECO:0007669"/>
    <property type="project" value="UniProtKB-ARBA"/>
</dbReference>
<comment type="subcellular location">
    <subcellularLocation>
        <location evidence="1">Cell inner membrane</location>
        <topology evidence="1">Multi-pass membrane protein</topology>
    </subcellularLocation>
</comment>
<dbReference type="AlphaFoldDB" id="A0AAQ3LF77"/>
<dbReference type="FunFam" id="1.10.287.950:FF:000001">
    <property type="entry name" value="Methyl-accepting chemotaxis sensory transducer"/>
    <property type="match status" value="1"/>
</dbReference>
<evidence type="ECO:0000256" key="8">
    <source>
        <dbReference type="ARBA" id="ARBA00023136"/>
    </source>
</evidence>
<dbReference type="CDD" id="cd00130">
    <property type="entry name" value="PAS"/>
    <property type="match status" value="1"/>
</dbReference>
<dbReference type="SUPFAM" id="SSF58104">
    <property type="entry name" value="Methyl-accepting chemotaxis protein (MCP) signaling domain"/>
    <property type="match status" value="1"/>
</dbReference>
<keyword evidence="15" id="KW-0614">Plasmid</keyword>
<dbReference type="SUPFAM" id="SSF55785">
    <property type="entry name" value="PYP-like sensor domain (PAS domain)"/>
    <property type="match status" value="1"/>
</dbReference>
<evidence type="ECO:0000256" key="4">
    <source>
        <dbReference type="ARBA" id="ARBA00022500"/>
    </source>
</evidence>
<dbReference type="PROSITE" id="PS50112">
    <property type="entry name" value="PAS"/>
    <property type="match status" value="1"/>
</dbReference>
<feature type="domain" description="Methyl-accepting transducer" evidence="13">
    <location>
        <begin position="259"/>
        <end position="495"/>
    </location>
</feature>
<evidence type="ECO:0000256" key="9">
    <source>
        <dbReference type="ARBA" id="ARBA00023224"/>
    </source>
</evidence>
<dbReference type="SMART" id="SM00283">
    <property type="entry name" value="MA"/>
    <property type="match status" value="1"/>
</dbReference>
<keyword evidence="9 11" id="KW-0807">Transducer</keyword>
<keyword evidence="6" id="KW-0812">Transmembrane</keyword>
<organism evidence="15 16">
    <name type="scientific">Pseudomonas aeruginosa</name>
    <dbReference type="NCBI Taxonomy" id="287"/>
    <lineage>
        <taxon>Bacteria</taxon>
        <taxon>Pseudomonadati</taxon>
        <taxon>Pseudomonadota</taxon>
        <taxon>Gammaproteobacteria</taxon>
        <taxon>Pseudomonadales</taxon>
        <taxon>Pseudomonadaceae</taxon>
        <taxon>Pseudomonas</taxon>
    </lineage>
</organism>
<dbReference type="PANTHER" id="PTHR32089">
    <property type="entry name" value="METHYL-ACCEPTING CHEMOTAXIS PROTEIN MCPB"/>
    <property type="match status" value="1"/>
</dbReference>
<keyword evidence="12" id="KW-0175">Coiled coil</keyword>
<evidence type="ECO:0000256" key="11">
    <source>
        <dbReference type="PROSITE-ProRule" id="PRU00284"/>
    </source>
</evidence>
<geneLocation type="plasmid" evidence="15 16">
    <name>unnamed1</name>
</geneLocation>
<keyword evidence="3" id="KW-0488">Methylation</keyword>
<feature type="domain" description="PAS" evidence="14">
    <location>
        <begin position="21"/>
        <end position="60"/>
    </location>
</feature>
<gene>
    <name evidence="15" type="ORF">L4V69_00750</name>
</gene>
<sequence length="531" mass="57221">MRINQPLSGRERSFPAEQHLISATDTRGIITYCNDEFAEISGFTREELVGSPHNLVRHPDMPPAVFAHMWDYLKSGRSWMGIVKNRCKNGDHYWVSAYVTPIQENGRVVGYESVRSKPNSEQVRRAEALYARLNQGRPAIGRGEAFAQLARFFVLPLLGVVSGAALWSLELPGTALWSLELPGTALLLTLVLLGLQGFASLHNSSQLLGRARAVAPKTFDSPLVARTYSDASGPMALLHLALISEDARIRTALCRLGDFADQTAALAKENGRLNEQAERALQAQRNEADQAATAMHEMAASINQVASHVQQTAQEARQASELAMAGAQQSQQSRQVIEQLAQTVDGIGQSVQSLADETASIQQAASMIHAIAEQTNLLALNAAIEAARAGEQGRGFAVVADEVRALASKTRQSTDVIQGIITDLHKETERALSVARAGSEEARNGVARVAQTEQSLQGISQTVDNIHQMAEQMAAAAEQQSLVAEDIARQINSISQATNDNAEVTGNSARLGSQLQSTAGSLHALVERFNS</sequence>
<evidence type="ECO:0000259" key="13">
    <source>
        <dbReference type="PROSITE" id="PS50111"/>
    </source>
</evidence>
<dbReference type="Gene3D" id="1.10.287.950">
    <property type="entry name" value="Methyl-accepting chemotaxis protein"/>
    <property type="match status" value="1"/>
</dbReference>
<comment type="similarity">
    <text evidence="10">Belongs to the methyl-accepting chemotaxis (MCP) protein family.</text>
</comment>
<feature type="coiled-coil region" evidence="12">
    <location>
        <begin position="266"/>
        <end position="294"/>
    </location>
</feature>
<evidence type="ECO:0000256" key="3">
    <source>
        <dbReference type="ARBA" id="ARBA00022481"/>
    </source>
</evidence>
<dbReference type="InterPro" id="IPR004089">
    <property type="entry name" value="MCPsignal_dom"/>
</dbReference>
<name>A0AAQ3LF77_PSEAI</name>
<dbReference type="EMBL" id="CP136985">
    <property type="protein sequence ID" value="WOS74741.1"/>
    <property type="molecule type" value="Genomic_DNA"/>
</dbReference>
<dbReference type="InterPro" id="IPR013655">
    <property type="entry name" value="PAS_fold_3"/>
</dbReference>
<evidence type="ECO:0000256" key="10">
    <source>
        <dbReference type="ARBA" id="ARBA00029447"/>
    </source>
</evidence>
<evidence type="ECO:0000256" key="1">
    <source>
        <dbReference type="ARBA" id="ARBA00004429"/>
    </source>
</evidence>
<dbReference type="PANTHER" id="PTHR32089:SF74">
    <property type="entry name" value="METHYL-ACCEPTING CHEMOTAXIS PROTEIN AER"/>
    <property type="match status" value="1"/>
</dbReference>
<dbReference type="NCBIfam" id="TIGR00229">
    <property type="entry name" value="sensory_box"/>
    <property type="match status" value="1"/>
</dbReference>
<dbReference type="GO" id="GO:0007165">
    <property type="term" value="P:signal transduction"/>
    <property type="evidence" value="ECO:0007669"/>
    <property type="project" value="UniProtKB-KW"/>
</dbReference>
<evidence type="ECO:0000256" key="7">
    <source>
        <dbReference type="ARBA" id="ARBA00022989"/>
    </source>
</evidence>
<evidence type="ECO:0000256" key="2">
    <source>
        <dbReference type="ARBA" id="ARBA00022475"/>
    </source>
</evidence>
<keyword evidence="4" id="KW-0145">Chemotaxis</keyword>
<dbReference type="Proteomes" id="UP001297540">
    <property type="component" value="Plasmid unnamed1"/>
</dbReference>